<keyword evidence="6" id="KW-0560">Oxidoreductase</keyword>
<dbReference type="EMBL" id="JADZGI010000001">
    <property type="protein sequence ID" value="MBH0111369.1"/>
    <property type="molecule type" value="Genomic_DNA"/>
</dbReference>
<feature type="domain" description="Rieske" evidence="9">
    <location>
        <begin position="8"/>
        <end position="104"/>
    </location>
</feature>
<dbReference type="InterPro" id="IPR036188">
    <property type="entry name" value="FAD/NAD-bd_sf"/>
</dbReference>
<evidence type="ECO:0000256" key="3">
    <source>
        <dbReference type="ARBA" id="ARBA00022714"/>
    </source>
</evidence>
<dbReference type="SUPFAM" id="SSF55424">
    <property type="entry name" value="FAD/NAD-linked reductases, dimerisation (C-terminal) domain"/>
    <property type="match status" value="1"/>
</dbReference>
<accession>A0A931MJF5</accession>
<comment type="cofactor">
    <cofactor evidence="1">
        <name>FAD</name>
        <dbReference type="ChEBI" id="CHEBI:57692"/>
    </cofactor>
</comment>
<dbReference type="InterPro" id="IPR016156">
    <property type="entry name" value="FAD/NAD-linked_Rdtase_dimer_sf"/>
</dbReference>
<keyword evidence="4" id="KW-0479">Metal-binding</keyword>
<sequence length="505" mass="53649">MTQTPDFGAGIAASSLGRGEMQTGTFDGADILLIRAEDGTLRAVSATCTHLGAPLETGALIEGEIRCPWHHARFSLEDGQAVGGPATESLGCYEVEESDGTIRVTGRRHVSAPRPALEVATPVVIVGSGAAGYALADMLARDGHGADTILVSADEEAPYDRTFLSKQYLAGDAERSEVMLPATGQGLGDPVDIRTGAKVTAIDTKAGTLRFEDGSSLDYGTLVLATGAEPVAPDFLGRDDPRVHTLRTLADADALLAQAHEGKRATVLGASFIGLEVAASLVQRGLKVDVVAQGEVPLAPVLGERAGRHIQSLHEAHGVTFHMGRSLTSFEDEAVWLDDGTRLPADLLVLGTGVRPRLELARDAGLALAEDDDGIAVDGNLRTSAPAIYAIGDIASYPDPRLERPLRIEHWVHAQRQGGYLARLFTGASDERFGDTPFFWTGYYGTQLRYVGHASPDDARLEGDLDEGTFALFYREEGKDRAMLSSGRDKEALATEAKWDTASHA</sequence>
<keyword evidence="2" id="KW-0285">Flavoprotein</keyword>
<dbReference type="SUPFAM" id="SSF51905">
    <property type="entry name" value="FAD/NAD(P)-binding domain"/>
    <property type="match status" value="2"/>
</dbReference>
<gene>
    <name evidence="10" type="ORF">I5E68_00200</name>
</gene>
<dbReference type="RefSeq" id="WP_197159695.1">
    <property type="nucleotide sequence ID" value="NZ_JADZGI010000001.1"/>
</dbReference>
<dbReference type="InterPro" id="IPR017941">
    <property type="entry name" value="Rieske_2Fe-2S"/>
</dbReference>
<keyword evidence="11" id="KW-1185">Reference proteome</keyword>
<dbReference type="InterPro" id="IPR050446">
    <property type="entry name" value="FAD-oxidoreductase/Apoptosis"/>
</dbReference>
<dbReference type="SUPFAM" id="SSF50022">
    <property type="entry name" value="ISP domain"/>
    <property type="match status" value="1"/>
</dbReference>
<keyword evidence="8" id="KW-0411">Iron-sulfur</keyword>
<organism evidence="10 11">
    <name type="scientific">Novosphingobium aureum</name>
    <dbReference type="NCBI Taxonomy" id="2792964"/>
    <lineage>
        <taxon>Bacteria</taxon>
        <taxon>Pseudomonadati</taxon>
        <taxon>Pseudomonadota</taxon>
        <taxon>Alphaproteobacteria</taxon>
        <taxon>Sphingomonadales</taxon>
        <taxon>Sphingomonadaceae</taxon>
        <taxon>Novosphingobium</taxon>
    </lineage>
</organism>
<dbReference type="GO" id="GO:0016651">
    <property type="term" value="F:oxidoreductase activity, acting on NAD(P)H"/>
    <property type="evidence" value="ECO:0007669"/>
    <property type="project" value="TreeGrafter"/>
</dbReference>
<evidence type="ECO:0000313" key="10">
    <source>
        <dbReference type="EMBL" id="MBH0111369.1"/>
    </source>
</evidence>
<dbReference type="Pfam" id="PF00355">
    <property type="entry name" value="Rieske"/>
    <property type="match status" value="1"/>
</dbReference>
<evidence type="ECO:0000256" key="7">
    <source>
        <dbReference type="ARBA" id="ARBA00023004"/>
    </source>
</evidence>
<proteinExistence type="predicted"/>
<evidence type="ECO:0000313" key="11">
    <source>
        <dbReference type="Proteomes" id="UP000617634"/>
    </source>
</evidence>
<dbReference type="Gene3D" id="2.102.10.10">
    <property type="entry name" value="Rieske [2Fe-2S] iron-sulphur domain"/>
    <property type="match status" value="1"/>
</dbReference>
<keyword evidence="7" id="KW-0408">Iron</keyword>
<reference evidence="10" key="1">
    <citation type="submission" date="2020-11" db="EMBL/GenBank/DDBJ databases">
        <title>Novosphingobium aureum sp. nov., a marine bacterium isolated from sediment of a salt flat.</title>
        <authorList>
            <person name="Yoo Y."/>
            <person name="Kim J.-J."/>
        </authorList>
    </citation>
    <scope>NUCLEOTIDE SEQUENCE</scope>
    <source>
        <strain evidence="10">YJ-S2-02</strain>
    </source>
</reference>
<dbReference type="Proteomes" id="UP000617634">
    <property type="component" value="Unassembled WGS sequence"/>
</dbReference>
<dbReference type="GO" id="GO:0046872">
    <property type="term" value="F:metal ion binding"/>
    <property type="evidence" value="ECO:0007669"/>
    <property type="project" value="UniProtKB-KW"/>
</dbReference>
<evidence type="ECO:0000259" key="9">
    <source>
        <dbReference type="PROSITE" id="PS51296"/>
    </source>
</evidence>
<comment type="caution">
    <text evidence="10">The sequence shown here is derived from an EMBL/GenBank/DDBJ whole genome shotgun (WGS) entry which is preliminary data.</text>
</comment>
<dbReference type="InterPro" id="IPR036922">
    <property type="entry name" value="Rieske_2Fe-2S_sf"/>
</dbReference>
<evidence type="ECO:0000256" key="2">
    <source>
        <dbReference type="ARBA" id="ARBA00022630"/>
    </source>
</evidence>
<evidence type="ECO:0000256" key="4">
    <source>
        <dbReference type="ARBA" id="ARBA00022723"/>
    </source>
</evidence>
<dbReference type="GO" id="GO:0051537">
    <property type="term" value="F:2 iron, 2 sulfur cluster binding"/>
    <property type="evidence" value="ECO:0007669"/>
    <property type="project" value="UniProtKB-KW"/>
</dbReference>
<dbReference type="PANTHER" id="PTHR43557:SF2">
    <property type="entry name" value="RIESKE DOMAIN-CONTAINING PROTEIN-RELATED"/>
    <property type="match status" value="1"/>
</dbReference>
<name>A0A931MJF5_9SPHN</name>
<keyword evidence="5" id="KW-0274">FAD</keyword>
<dbReference type="PRINTS" id="PR00411">
    <property type="entry name" value="PNDRDTASEI"/>
</dbReference>
<evidence type="ECO:0000256" key="8">
    <source>
        <dbReference type="ARBA" id="ARBA00023014"/>
    </source>
</evidence>
<keyword evidence="3" id="KW-0001">2Fe-2S</keyword>
<dbReference type="GO" id="GO:0005737">
    <property type="term" value="C:cytoplasm"/>
    <property type="evidence" value="ECO:0007669"/>
    <property type="project" value="TreeGrafter"/>
</dbReference>
<dbReference type="InterPro" id="IPR023753">
    <property type="entry name" value="FAD/NAD-binding_dom"/>
</dbReference>
<dbReference type="Pfam" id="PF07992">
    <property type="entry name" value="Pyr_redox_2"/>
    <property type="match status" value="1"/>
</dbReference>
<dbReference type="PRINTS" id="PR00368">
    <property type="entry name" value="FADPNR"/>
</dbReference>
<evidence type="ECO:0000256" key="5">
    <source>
        <dbReference type="ARBA" id="ARBA00022827"/>
    </source>
</evidence>
<dbReference type="PROSITE" id="PS51296">
    <property type="entry name" value="RIESKE"/>
    <property type="match status" value="1"/>
</dbReference>
<dbReference type="Gene3D" id="3.50.50.60">
    <property type="entry name" value="FAD/NAD(P)-binding domain"/>
    <property type="match status" value="2"/>
</dbReference>
<dbReference type="AlphaFoldDB" id="A0A931MJF5"/>
<dbReference type="PANTHER" id="PTHR43557">
    <property type="entry name" value="APOPTOSIS-INDUCING FACTOR 1"/>
    <property type="match status" value="1"/>
</dbReference>
<protein>
    <submittedName>
        <fullName evidence="10">FAD-dependent oxidoreductase</fullName>
    </submittedName>
</protein>
<evidence type="ECO:0000256" key="1">
    <source>
        <dbReference type="ARBA" id="ARBA00001974"/>
    </source>
</evidence>
<evidence type="ECO:0000256" key="6">
    <source>
        <dbReference type="ARBA" id="ARBA00023002"/>
    </source>
</evidence>
<dbReference type="Gene3D" id="3.30.390.30">
    <property type="match status" value="1"/>
</dbReference>